<feature type="domain" description="Methyltransferase" evidence="1">
    <location>
        <begin position="41"/>
        <end position="135"/>
    </location>
</feature>
<proteinExistence type="predicted"/>
<keyword evidence="2" id="KW-0489">Methyltransferase</keyword>
<name>A0A2K2FEU4_9CLOT</name>
<dbReference type="PANTHER" id="PTHR44068:SF11">
    <property type="entry name" value="GERANYL DIPHOSPHATE 2-C-METHYLTRANSFERASE"/>
    <property type="match status" value="1"/>
</dbReference>
<evidence type="ECO:0000313" key="2">
    <source>
        <dbReference type="EMBL" id="PNT99277.1"/>
    </source>
</evidence>
<dbReference type="CDD" id="cd02440">
    <property type="entry name" value="AdoMet_MTases"/>
    <property type="match status" value="1"/>
</dbReference>
<dbReference type="GO" id="GO:0032259">
    <property type="term" value="P:methylation"/>
    <property type="evidence" value="ECO:0007669"/>
    <property type="project" value="UniProtKB-KW"/>
</dbReference>
<organism evidence="2 3">
    <name type="scientific">Clostridium thermosuccinogenes</name>
    <dbReference type="NCBI Taxonomy" id="84032"/>
    <lineage>
        <taxon>Bacteria</taxon>
        <taxon>Bacillati</taxon>
        <taxon>Bacillota</taxon>
        <taxon>Clostridia</taxon>
        <taxon>Eubacteriales</taxon>
        <taxon>Clostridiaceae</taxon>
        <taxon>Clostridium</taxon>
    </lineage>
</organism>
<keyword evidence="2" id="KW-0808">Transferase</keyword>
<dbReference type="Gene3D" id="3.40.50.150">
    <property type="entry name" value="Vaccinia Virus protein VP39"/>
    <property type="match status" value="1"/>
</dbReference>
<dbReference type="OrthoDB" id="465705at2"/>
<protein>
    <submittedName>
        <fullName evidence="2">SAM-dependent methyltransferase</fullName>
    </submittedName>
</protein>
<dbReference type="InterPro" id="IPR029063">
    <property type="entry name" value="SAM-dependent_MTases_sf"/>
</dbReference>
<dbReference type="PROSITE" id="PS51683">
    <property type="entry name" value="SAM_OMT_II"/>
    <property type="match status" value="1"/>
</dbReference>
<dbReference type="SUPFAM" id="SSF53335">
    <property type="entry name" value="S-adenosyl-L-methionine-dependent methyltransferases"/>
    <property type="match status" value="1"/>
</dbReference>
<dbReference type="KEGG" id="cthd:CDO33_01970"/>
<dbReference type="PANTHER" id="PTHR44068">
    <property type="entry name" value="ZGC:194242"/>
    <property type="match status" value="1"/>
</dbReference>
<accession>A0A2K2FEU4</accession>
<dbReference type="InterPro" id="IPR016461">
    <property type="entry name" value="COMT-like"/>
</dbReference>
<keyword evidence="3" id="KW-1185">Reference proteome</keyword>
<evidence type="ECO:0000313" key="3">
    <source>
        <dbReference type="Proteomes" id="UP000236151"/>
    </source>
</evidence>
<comment type="caution">
    <text evidence="2">The sequence shown here is derived from an EMBL/GenBank/DDBJ whole genome shotgun (WGS) entry which is preliminary data.</text>
</comment>
<dbReference type="InterPro" id="IPR041698">
    <property type="entry name" value="Methyltransf_25"/>
</dbReference>
<reference evidence="2 3" key="1">
    <citation type="submission" date="2017-06" db="EMBL/GenBank/DDBJ databases">
        <title>Investigating the central metabolism of Clostridium thermosuccinogenes.</title>
        <authorList>
            <person name="Koendjbiharie J.G."/>
            <person name="van Kranenburg R."/>
        </authorList>
    </citation>
    <scope>NUCLEOTIDE SEQUENCE [LARGE SCALE GENOMIC DNA]</scope>
    <source>
        <strain evidence="2 3">DSM 5806</strain>
    </source>
</reference>
<dbReference type="EMBL" id="NIOJ01000020">
    <property type="protein sequence ID" value="PNT99277.1"/>
    <property type="molecule type" value="Genomic_DNA"/>
</dbReference>
<dbReference type="Proteomes" id="UP000236151">
    <property type="component" value="Unassembled WGS sequence"/>
</dbReference>
<evidence type="ECO:0000259" key="1">
    <source>
        <dbReference type="Pfam" id="PF13649"/>
    </source>
</evidence>
<dbReference type="Pfam" id="PF13649">
    <property type="entry name" value="Methyltransf_25"/>
    <property type="match status" value="1"/>
</dbReference>
<sequence length="211" mass="24013">MSDFFAARVEGYEEHMLNNVEGCKEGYVKMAELVPDDTQSILDLGCGTGLELDEIFKKLPNVSVVGIDLTQAMLDKLKQKHFDKNIKLICGSYFDVPLGENMFDVAISFQTMHHFSHAEKTGLYAKIHKALNSKGMYIECDYMVTEQSVEDELFALNAKLRRERNIPEGEFYHFDTPCTIDNQIAMLKKAGFSSAEMVWRMENTTMIVAKK</sequence>
<dbReference type="InterPro" id="IPR050447">
    <property type="entry name" value="Erg6_SMT_methyltransf"/>
</dbReference>
<dbReference type="AlphaFoldDB" id="A0A2K2FEU4"/>
<dbReference type="GO" id="GO:0008168">
    <property type="term" value="F:methyltransferase activity"/>
    <property type="evidence" value="ECO:0007669"/>
    <property type="project" value="UniProtKB-KW"/>
</dbReference>
<gene>
    <name evidence="2" type="ORF">CDQ84_09200</name>
</gene>